<feature type="non-terminal residue" evidence="2">
    <location>
        <position position="1"/>
    </location>
</feature>
<protein>
    <submittedName>
        <fullName evidence="2">Uncharacterized protein</fullName>
    </submittedName>
</protein>
<dbReference type="AlphaFoldDB" id="A0A9K3DBW1"/>
<feature type="transmembrane region" description="Helical" evidence="1">
    <location>
        <begin position="12"/>
        <end position="33"/>
    </location>
</feature>
<evidence type="ECO:0000256" key="1">
    <source>
        <dbReference type="SAM" id="Phobius"/>
    </source>
</evidence>
<dbReference type="Proteomes" id="UP000265618">
    <property type="component" value="Unassembled WGS sequence"/>
</dbReference>
<keyword evidence="3" id="KW-1185">Reference proteome</keyword>
<evidence type="ECO:0000313" key="3">
    <source>
        <dbReference type="Proteomes" id="UP000265618"/>
    </source>
</evidence>
<proteinExistence type="predicted"/>
<keyword evidence="1" id="KW-0812">Transmembrane</keyword>
<gene>
    <name evidence="2" type="ORF">KIPB_015481</name>
</gene>
<evidence type="ECO:0000313" key="2">
    <source>
        <dbReference type="EMBL" id="GIQ91972.1"/>
    </source>
</evidence>
<sequence length="37" mass="3955">MAVSVVGTKSFWPAAPSLGGLLAIFGLCLPFWIPYED</sequence>
<organism evidence="2 3">
    <name type="scientific">Kipferlia bialata</name>
    <dbReference type="NCBI Taxonomy" id="797122"/>
    <lineage>
        <taxon>Eukaryota</taxon>
        <taxon>Metamonada</taxon>
        <taxon>Carpediemonas-like organisms</taxon>
        <taxon>Kipferlia</taxon>
    </lineage>
</organism>
<keyword evidence="1" id="KW-0472">Membrane</keyword>
<name>A0A9K3DBW1_9EUKA</name>
<reference evidence="2 3" key="1">
    <citation type="journal article" date="2018" name="PLoS ONE">
        <title>The draft genome of Kipferlia bialata reveals reductive genome evolution in fornicate parasites.</title>
        <authorList>
            <person name="Tanifuji G."/>
            <person name="Takabayashi S."/>
            <person name="Kume K."/>
            <person name="Takagi M."/>
            <person name="Nakayama T."/>
            <person name="Kamikawa R."/>
            <person name="Inagaki Y."/>
            <person name="Hashimoto T."/>
        </authorList>
    </citation>
    <scope>NUCLEOTIDE SEQUENCE [LARGE SCALE GENOMIC DNA]</scope>
    <source>
        <strain evidence="2">NY0173</strain>
    </source>
</reference>
<keyword evidence="1" id="KW-1133">Transmembrane helix</keyword>
<accession>A0A9K3DBW1</accession>
<dbReference type="EMBL" id="BDIP01008707">
    <property type="protein sequence ID" value="GIQ91972.1"/>
    <property type="molecule type" value="Genomic_DNA"/>
</dbReference>
<comment type="caution">
    <text evidence="2">The sequence shown here is derived from an EMBL/GenBank/DDBJ whole genome shotgun (WGS) entry which is preliminary data.</text>
</comment>